<gene>
    <name evidence="3" type="ORF">CLV51_102995</name>
</gene>
<dbReference type="OrthoDB" id="5585143at2"/>
<evidence type="ECO:0000256" key="1">
    <source>
        <dbReference type="SAM" id="SignalP"/>
    </source>
</evidence>
<dbReference type="AlphaFoldDB" id="A0A2P8HPI2"/>
<feature type="domain" description="Putative auto-transporter adhesin head GIN" evidence="2">
    <location>
        <begin position="48"/>
        <end position="229"/>
    </location>
</feature>
<dbReference type="InterPro" id="IPR021255">
    <property type="entry name" value="DUF2807"/>
</dbReference>
<dbReference type="EMBL" id="PYAW01000002">
    <property type="protein sequence ID" value="PSL48133.1"/>
    <property type="molecule type" value="Genomic_DNA"/>
</dbReference>
<evidence type="ECO:0000313" key="4">
    <source>
        <dbReference type="Proteomes" id="UP000240971"/>
    </source>
</evidence>
<feature type="signal peptide" evidence="1">
    <location>
        <begin position="1"/>
        <end position="25"/>
    </location>
</feature>
<accession>A0A2P8HPI2</accession>
<reference evidence="3 4" key="1">
    <citation type="submission" date="2018-03" db="EMBL/GenBank/DDBJ databases">
        <title>Genomic Encyclopedia of Archaeal and Bacterial Type Strains, Phase II (KMG-II): from individual species to whole genera.</title>
        <authorList>
            <person name="Goeker M."/>
        </authorList>
    </citation>
    <scope>NUCLEOTIDE SEQUENCE [LARGE SCALE GENOMIC DNA]</scope>
    <source>
        <strain evidence="3 4">DSM 24859</strain>
    </source>
</reference>
<dbReference type="Gene3D" id="2.160.20.120">
    <property type="match status" value="1"/>
</dbReference>
<dbReference type="Proteomes" id="UP000240971">
    <property type="component" value="Unassembled WGS sequence"/>
</dbReference>
<protein>
    <submittedName>
        <fullName evidence="3">Putative autotransporter adhesin-like protein</fullName>
    </submittedName>
</protein>
<name>A0A2P8HPI2_CHINA</name>
<dbReference type="RefSeq" id="WP_106528538.1">
    <property type="nucleotide sequence ID" value="NZ_PYAW01000002.1"/>
</dbReference>
<sequence>MKRFAIYVLIALPLLLASGVFMSFAQSSNEKIRGNGNVKQEARNATPFKDISTSGVYKVIILQGNTHSIKIEAEDNLLPYIITDISGGKLDIHSKKGYNIQPTKEITVYITLQKVERLSASGAGGFSSNGLLKSDLIKLEFSGAADADLNINTHELEVSISGASNVKLKGNSSEADYRISGSADIAALDLQTDNVRIGISGTGKANVNAQKKLDISVSGMGKVKYTGEPSITQAISGMGKISKI</sequence>
<dbReference type="Pfam" id="PF10988">
    <property type="entry name" value="DUF2807"/>
    <property type="match status" value="1"/>
</dbReference>
<evidence type="ECO:0000313" key="3">
    <source>
        <dbReference type="EMBL" id="PSL48133.1"/>
    </source>
</evidence>
<organism evidence="3 4">
    <name type="scientific">Chitinophaga niastensis</name>
    <dbReference type="NCBI Taxonomy" id="536980"/>
    <lineage>
        <taxon>Bacteria</taxon>
        <taxon>Pseudomonadati</taxon>
        <taxon>Bacteroidota</taxon>
        <taxon>Chitinophagia</taxon>
        <taxon>Chitinophagales</taxon>
        <taxon>Chitinophagaceae</taxon>
        <taxon>Chitinophaga</taxon>
    </lineage>
</organism>
<dbReference type="PANTHER" id="PTHR39200">
    <property type="entry name" value="HYPOTHETICAL EXPORTED PROTEIN"/>
    <property type="match status" value="1"/>
</dbReference>
<keyword evidence="1" id="KW-0732">Signal</keyword>
<comment type="caution">
    <text evidence="3">The sequence shown here is derived from an EMBL/GenBank/DDBJ whole genome shotgun (WGS) entry which is preliminary data.</text>
</comment>
<proteinExistence type="predicted"/>
<dbReference type="PANTHER" id="PTHR39200:SF1">
    <property type="entry name" value="AUTO-TRANSPORTER ADHESIN HEAD GIN DOMAIN-CONTAINING PROTEIN-RELATED"/>
    <property type="match status" value="1"/>
</dbReference>
<feature type="chain" id="PRO_5015129715" evidence="1">
    <location>
        <begin position="26"/>
        <end position="244"/>
    </location>
</feature>
<evidence type="ECO:0000259" key="2">
    <source>
        <dbReference type="Pfam" id="PF10988"/>
    </source>
</evidence>
<keyword evidence="4" id="KW-1185">Reference proteome</keyword>